<dbReference type="InterPro" id="IPR013325">
    <property type="entry name" value="RNA_pol_sigma_r2"/>
</dbReference>
<dbReference type="EMBL" id="JBHSIU010000004">
    <property type="protein sequence ID" value="MFC4996837.1"/>
    <property type="molecule type" value="Genomic_DNA"/>
</dbReference>
<dbReference type="RefSeq" id="WP_380113036.1">
    <property type="nucleotide sequence ID" value="NZ_JBHSIU010000004.1"/>
</dbReference>
<gene>
    <name evidence="2" type="ORF">ACFPIJ_03230</name>
</gene>
<keyword evidence="3" id="KW-1185">Reference proteome</keyword>
<reference evidence="3" key="1">
    <citation type="journal article" date="2019" name="Int. J. Syst. Evol. Microbiol.">
        <title>The Global Catalogue of Microorganisms (GCM) 10K type strain sequencing project: providing services to taxonomists for standard genome sequencing and annotation.</title>
        <authorList>
            <consortium name="The Broad Institute Genomics Platform"/>
            <consortium name="The Broad Institute Genome Sequencing Center for Infectious Disease"/>
            <person name="Wu L."/>
            <person name="Ma J."/>
        </authorList>
    </citation>
    <scope>NUCLEOTIDE SEQUENCE [LARGE SCALE GENOMIC DNA]</scope>
    <source>
        <strain evidence="3">CGMCC 4.7152</strain>
    </source>
</reference>
<name>A0ABV9VPE8_9ACTN</name>
<dbReference type="Proteomes" id="UP001595912">
    <property type="component" value="Unassembled WGS sequence"/>
</dbReference>
<dbReference type="SUPFAM" id="SSF88946">
    <property type="entry name" value="Sigma2 domain of RNA polymerase sigma factors"/>
    <property type="match status" value="1"/>
</dbReference>
<evidence type="ECO:0000313" key="2">
    <source>
        <dbReference type="EMBL" id="MFC4996837.1"/>
    </source>
</evidence>
<protein>
    <submittedName>
        <fullName evidence="2">Sigma factor</fullName>
    </submittedName>
</protein>
<dbReference type="Pfam" id="PF04542">
    <property type="entry name" value="Sigma70_r2"/>
    <property type="match status" value="1"/>
</dbReference>
<accession>A0ABV9VPE8</accession>
<comment type="caution">
    <text evidence="2">The sequence shown here is derived from an EMBL/GenBank/DDBJ whole genome shotgun (WGS) entry which is preliminary data.</text>
</comment>
<proteinExistence type="predicted"/>
<evidence type="ECO:0000259" key="1">
    <source>
        <dbReference type="Pfam" id="PF04542"/>
    </source>
</evidence>
<feature type="domain" description="RNA polymerase sigma-70 region 2" evidence="1">
    <location>
        <begin position="4"/>
        <end position="42"/>
    </location>
</feature>
<sequence length="49" mass="5669">MRYGDLLRTAYLLTGSQHAAEDLPQGSLLRVMRHWNRVDEPAVPGWFDE</sequence>
<dbReference type="InterPro" id="IPR007627">
    <property type="entry name" value="RNA_pol_sigma70_r2"/>
</dbReference>
<evidence type="ECO:0000313" key="3">
    <source>
        <dbReference type="Proteomes" id="UP001595912"/>
    </source>
</evidence>
<organism evidence="2 3">
    <name type="scientific">Dactylosporangium cerinum</name>
    <dbReference type="NCBI Taxonomy" id="1434730"/>
    <lineage>
        <taxon>Bacteria</taxon>
        <taxon>Bacillati</taxon>
        <taxon>Actinomycetota</taxon>
        <taxon>Actinomycetes</taxon>
        <taxon>Micromonosporales</taxon>
        <taxon>Micromonosporaceae</taxon>
        <taxon>Dactylosporangium</taxon>
    </lineage>
</organism>
<dbReference type="Gene3D" id="1.10.1740.10">
    <property type="match status" value="1"/>
</dbReference>